<dbReference type="Proteomes" id="UP000035352">
    <property type="component" value="Chromosome"/>
</dbReference>
<proteinExistence type="predicted"/>
<protein>
    <submittedName>
        <fullName evidence="1">Uncharacterized protein</fullName>
    </submittedName>
</protein>
<accession>A0A0G3BGF2</accession>
<evidence type="ECO:0000313" key="1">
    <source>
        <dbReference type="EMBL" id="AKJ28387.1"/>
    </source>
</evidence>
<dbReference type="EMBL" id="CP011371">
    <property type="protein sequence ID" value="AKJ28387.1"/>
    <property type="molecule type" value="Genomic_DNA"/>
</dbReference>
<organism evidence="1 2">
    <name type="scientific">Caldimonas brevitalea</name>
    <dbReference type="NCBI Taxonomy" id="413882"/>
    <lineage>
        <taxon>Bacteria</taxon>
        <taxon>Pseudomonadati</taxon>
        <taxon>Pseudomonadota</taxon>
        <taxon>Betaproteobacteria</taxon>
        <taxon>Burkholderiales</taxon>
        <taxon>Sphaerotilaceae</taxon>
        <taxon>Caldimonas</taxon>
    </lineage>
</organism>
<sequence length="50" mass="5931">MHTSPRPSRSFRWRRPLAWAAVLAALLLVFSWYLQPSLMVQLANQLWNCF</sequence>
<dbReference type="STRING" id="413882.AAW51_1696"/>
<reference evidence="1 2" key="1">
    <citation type="submission" date="2015-05" db="EMBL/GenBank/DDBJ databases">
        <authorList>
            <person name="Tang B."/>
            <person name="Yu Y."/>
        </authorList>
    </citation>
    <scope>NUCLEOTIDE SEQUENCE [LARGE SCALE GENOMIC DNA]</scope>
    <source>
        <strain evidence="1 2">DSM 7029</strain>
    </source>
</reference>
<gene>
    <name evidence="1" type="ORF">AAW51_1696</name>
</gene>
<dbReference type="AlphaFoldDB" id="A0A0G3BGF2"/>
<dbReference type="KEGG" id="pbh:AAW51_1696"/>
<name>A0A0G3BGF2_9BURK</name>
<evidence type="ECO:0000313" key="2">
    <source>
        <dbReference type="Proteomes" id="UP000035352"/>
    </source>
</evidence>
<dbReference type="RefSeq" id="WP_169787999.1">
    <property type="nucleotide sequence ID" value="NZ_CP011371.1"/>
</dbReference>
<keyword evidence="2" id="KW-1185">Reference proteome</keyword>